<keyword evidence="3 5" id="KW-1133">Transmembrane helix</keyword>
<gene>
    <name evidence="6" type="ORF">SCARR_04956</name>
</gene>
<feature type="transmembrane region" description="Helical" evidence="5">
    <location>
        <begin position="98"/>
        <end position="116"/>
    </location>
</feature>
<dbReference type="GO" id="GO:0005886">
    <property type="term" value="C:plasma membrane"/>
    <property type="evidence" value="ECO:0007669"/>
    <property type="project" value="UniProtKB-SubCell"/>
</dbReference>
<evidence type="ECO:0000256" key="2">
    <source>
        <dbReference type="ARBA" id="ARBA00022692"/>
    </source>
</evidence>
<evidence type="ECO:0000256" key="3">
    <source>
        <dbReference type="ARBA" id="ARBA00022989"/>
    </source>
</evidence>
<keyword evidence="2 5" id="KW-0812">Transmembrane</keyword>
<sequence length="265" mass="28302">MEQTLLLAAIFFAVSTFFSMIGMGGGILYVPILLFAGFTFEQAPAISLLLISATSIAALSTFWRNRKVDWKLALVIDPPTDIMAFAGGYFSSLIPEPVLRSILVGILMVAGTLMLVNKASKQAHTFDQDRWWLWHRNFHGTSYTVNLPLVLTATALIGVLSGMLGITGGIIKLPLMVLLCGVPMDIAVATSTVMVAVTALSGLAGHAMNGQVDWRTGLVLAIAAVAGGLLGSRISVSTNKAKLKQGFGVVVWLIAIRFLVQLISR</sequence>
<dbReference type="RefSeq" id="WP_136064547.1">
    <property type="nucleotide sequence ID" value="NZ_CAAHFH010000002.1"/>
</dbReference>
<evidence type="ECO:0000256" key="1">
    <source>
        <dbReference type="ARBA" id="ARBA00004141"/>
    </source>
</evidence>
<dbReference type="Proteomes" id="UP000346198">
    <property type="component" value="Unassembled WGS sequence"/>
</dbReference>
<organism evidence="6 7">
    <name type="scientific">Pontiella sulfatireligans</name>
    <dbReference type="NCBI Taxonomy" id="2750658"/>
    <lineage>
        <taxon>Bacteria</taxon>
        <taxon>Pseudomonadati</taxon>
        <taxon>Kiritimatiellota</taxon>
        <taxon>Kiritimatiellia</taxon>
        <taxon>Kiritimatiellales</taxon>
        <taxon>Pontiellaceae</taxon>
        <taxon>Pontiella</taxon>
    </lineage>
</organism>
<feature type="transmembrane region" description="Helical" evidence="5">
    <location>
        <begin position="186"/>
        <end position="205"/>
    </location>
</feature>
<feature type="transmembrane region" description="Helical" evidence="5">
    <location>
        <begin position="246"/>
        <end position="264"/>
    </location>
</feature>
<keyword evidence="5" id="KW-1003">Cell membrane</keyword>
<reference evidence="6 7" key="1">
    <citation type="submission" date="2019-04" db="EMBL/GenBank/DDBJ databases">
        <authorList>
            <person name="Van Vliet M D."/>
        </authorList>
    </citation>
    <scope>NUCLEOTIDE SEQUENCE [LARGE SCALE GENOMIC DNA]</scope>
    <source>
        <strain evidence="6 7">F21</strain>
    </source>
</reference>
<proteinExistence type="inferred from homology"/>
<evidence type="ECO:0000256" key="5">
    <source>
        <dbReference type="RuleBase" id="RU363041"/>
    </source>
</evidence>
<feature type="transmembrane region" description="Helical" evidence="5">
    <location>
        <begin position="217"/>
        <end position="234"/>
    </location>
</feature>
<evidence type="ECO:0000256" key="4">
    <source>
        <dbReference type="ARBA" id="ARBA00023136"/>
    </source>
</evidence>
<dbReference type="InterPro" id="IPR002781">
    <property type="entry name" value="TM_pro_TauE-like"/>
</dbReference>
<keyword evidence="7" id="KW-1185">Reference proteome</keyword>
<feature type="transmembrane region" description="Helical" evidence="5">
    <location>
        <begin position="6"/>
        <end position="36"/>
    </location>
</feature>
<feature type="transmembrane region" description="Helical" evidence="5">
    <location>
        <begin position="43"/>
        <end position="63"/>
    </location>
</feature>
<comment type="subcellular location">
    <subcellularLocation>
        <location evidence="5">Cell membrane</location>
        <topology evidence="5">Multi-pass membrane protein</topology>
    </subcellularLocation>
    <subcellularLocation>
        <location evidence="1">Membrane</location>
        <topology evidence="1">Multi-pass membrane protein</topology>
    </subcellularLocation>
</comment>
<dbReference type="AlphaFoldDB" id="A0A6C2URU3"/>
<keyword evidence="4 5" id="KW-0472">Membrane</keyword>
<dbReference type="PANTHER" id="PTHR43701:SF5">
    <property type="entry name" value="MEMBRANE TRANSPORTER PROTEIN-RELATED"/>
    <property type="match status" value="1"/>
</dbReference>
<evidence type="ECO:0000313" key="6">
    <source>
        <dbReference type="EMBL" id="VGO22859.1"/>
    </source>
</evidence>
<dbReference type="Pfam" id="PF01925">
    <property type="entry name" value="TauE"/>
    <property type="match status" value="1"/>
</dbReference>
<dbReference type="EMBL" id="CAAHFH010000002">
    <property type="protein sequence ID" value="VGO22859.1"/>
    <property type="molecule type" value="Genomic_DNA"/>
</dbReference>
<evidence type="ECO:0000313" key="7">
    <source>
        <dbReference type="Proteomes" id="UP000346198"/>
    </source>
</evidence>
<dbReference type="InterPro" id="IPR051598">
    <property type="entry name" value="TSUP/Inactive_protease-like"/>
</dbReference>
<comment type="similarity">
    <text evidence="5">Belongs to the 4-toluene sulfonate uptake permease (TSUP) (TC 2.A.102) family.</text>
</comment>
<dbReference type="PANTHER" id="PTHR43701">
    <property type="entry name" value="MEMBRANE TRANSPORTER PROTEIN MJ0441-RELATED"/>
    <property type="match status" value="1"/>
</dbReference>
<accession>A0A6C2URU3</accession>
<feature type="transmembrane region" description="Helical" evidence="5">
    <location>
        <begin position="145"/>
        <end position="166"/>
    </location>
</feature>
<name>A0A6C2URU3_9BACT</name>
<protein>
    <recommendedName>
        <fullName evidence="5">Probable membrane transporter protein</fullName>
    </recommendedName>
</protein>